<organism evidence="2 3">
    <name type="scientific">Citrullus colocynthis</name>
    <name type="common">colocynth</name>
    <dbReference type="NCBI Taxonomy" id="252529"/>
    <lineage>
        <taxon>Eukaryota</taxon>
        <taxon>Viridiplantae</taxon>
        <taxon>Streptophyta</taxon>
        <taxon>Embryophyta</taxon>
        <taxon>Tracheophyta</taxon>
        <taxon>Spermatophyta</taxon>
        <taxon>Magnoliopsida</taxon>
        <taxon>eudicotyledons</taxon>
        <taxon>Gunneridae</taxon>
        <taxon>Pentapetalae</taxon>
        <taxon>rosids</taxon>
        <taxon>fabids</taxon>
        <taxon>Cucurbitales</taxon>
        <taxon>Cucurbitaceae</taxon>
        <taxon>Benincaseae</taxon>
        <taxon>Citrullus</taxon>
    </lineage>
</organism>
<feature type="transmembrane region" description="Helical" evidence="1">
    <location>
        <begin position="6"/>
        <end position="30"/>
    </location>
</feature>
<sequence length="128" mass="14412">MKDDVVLPVLTSTVGLLGVLLIAIALFWIIKSRSDPVEMKLRRFSYGGFGNVYHGQLDGTPVPVKLYHNHRQHPSAAAEFQSETENYLHDGCEPPILHRDFNSSNILLSENSEAKFWLCFGRQLNSIS</sequence>
<accession>A0ABP0Z1Y7</accession>
<reference evidence="2 3" key="1">
    <citation type="submission" date="2024-03" db="EMBL/GenBank/DDBJ databases">
        <authorList>
            <person name="Gkanogiannis A."/>
            <person name="Becerra Lopez-Lavalle L."/>
        </authorList>
    </citation>
    <scope>NUCLEOTIDE SEQUENCE [LARGE SCALE GENOMIC DNA]</scope>
</reference>
<evidence type="ECO:0008006" key="4">
    <source>
        <dbReference type="Google" id="ProtNLM"/>
    </source>
</evidence>
<evidence type="ECO:0000313" key="3">
    <source>
        <dbReference type="Proteomes" id="UP001642487"/>
    </source>
</evidence>
<protein>
    <recommendedName>
        <fullName evidence="4">Protein kinase domain-containing protein</fullName>
    </recommendedName>
</protein>
<keyword evidence="3" id="KW-1185">Reference proteome</keyword>
<dbReference type="Gene3D" id="1.10.510.10">
    <property type="entry name" value="Transferase(Phosphotransferase) domain 1"/>
    <property type="match status" value="1"/>
</dbReference>
<keyword evidence="1" id="KW-0812">Transmembrane</keyword>
<dbReference type="InterPro" id="IPR011009">
    <property type="entry name" value="Kinase-like_dom_sf"/>
</dbReference>
<dbReference type="SUPFAM" id="SSF56112">
    <property type="entry name" value="Protein kinase-like (PK-like)"/>
    <property type="match status" value="1"/>
</dbReference>
<dbReference type="EMBL" id="OZ021740">
    <property type="protein sequence ID" value="CAK9324667.1"/>
    <property type="molecule type" value="Genomic_DNA"/>
</dbReference>
<dbReference type="Proteomes" id="UP001642487">
    <property type="component" value="Chromosome 6"/>
</dbReference>
<evidence type="ECO:0000256" key="1">
    <source>
        <dbReference type="SAM" id="Phobius"/>
    </source>
</evidence>
<evidence type="ECO:0000313" key="2">
    <source>
        <dbReference type="EMBL" id="CAK9324667.1"/>
    </source>
</evidence>
<name>A0ABP0Z1Y7_9ROSI</name>
<gene>
    <name evidence="2" type="ORF">CITCOLO1_LOCUS16908</name>
</gene>
<dbReference type="PANTHER" id="PTHR45631">
    <property type="entry name" value="OS07G0107800 PROTEIN-RELATED"/>
    <property type="match status" value="1"/>
</dbReference>
<keyword evidence="1" id="KW-0472">Membrane</keyword>
<proteinExistence type="predicted"/>
<dbReference type="Gene3D" id="3.30.200.20">
    <property type="entry name" value="Phosphorylase Kinase, domain 1"/>
    <property type="match status" value="1"/>
</dbReference>
<dbReference type="PANTHER" id="PTHR45631:SF202">
    <property type="entry name" value="SENESCENCE-INDUCED RECEPTOR-LIKE SERINE_THREONINE-PROTEIN KINASE"/>
    <property type="match status" value="1"/>
</dbReference>
<keyword evidence="1" id="KW-1133">Transmembrane helix</keyword>